<dbReference type="PANTHER" id="PTHR43301">
    <property type="entry name" value="ARABINAN ENDO-1,5-ALPHA-L-ARABINOSIDASE"/>
    <property type="match status" value="1"/>
</dbReference>
<dbReference type="EMBL" id="BOSE01000002">
    <property type="protein sequence ID" value="GIP15551.1"/>
    <property type="molecule type" value="Genomic_DNA"/>
</dbReference>
<feature type="site" description="Important for catalytic activity, responsible for pKa modulation of the active site Glu and correct orientation of both the proton donor and substrate" evidence="5">
    <location>
        <position position="126"/>
    </location>
</feature>
<dbReference type="SUPFAM" id="SSF75005">
    <property type="entry name" value="Arabinanase/levansucrase/invertase"/>
    <property type="match status" value="1"/>
</dbReference>
<keyword evidence="3 6" id="KW-0378">Hydrolase</keyword>
<comment type="pathway">
    <text evidence="1">Glycan metabolism; L-arabinan degradation.</text>
</comment>
<keyword evidence="4 6" id="KW-0326">Glycosidase</keyword>
<evidence type="ECO:0000256" key="6">
    <source>
        <dbReference type="RuleBase" id="RU361187"/>
    </source>
</evidence>
<dbReference type="GO" id="GO:0005975">
    <property type="term" value="P:carbohydrate metabolic process"/>
    <property type="evidence" value="ECO:0007669"/>
    <property type="project" value="InterPro"/>
</dbReference>
<dbReference type="InterPro" id="IPR006710">
    <property type="entry name" value="Glyco_hydro_43"/>
</dbReference>
<dbReference type="RefSeq" id="WP_213513850.1">
    <property type="nucleotide sequence ID" value="NZ_BOSE01000002.1"/>
</dbReference>
<comment type="caution">
    <text evidence="7">The sequence shown here is derived from an EMBL/GenBank/DDBJ whole genome shotgun (WGS) entry which is preliminary data.</text>
</comment>
<sequence length="286" mass="33002">MKLSQIQIRDPFIVPRPDEGKYYMYGSTDKNIWQEGNGFEMYVSDDLQEWEGPYRVFQNYEGFFADKNFWAPEVYEYGGAFYMFATFRRRENDLLGTAVLRSDSLYGPFALYSDGVVTPEEWCCLDGSLYVDEEGTPWMVFCHEWQQVGDGEVCIVQLSKDLKQAVSPPKLLFRASQAPWPTSFQHERFPFEQNYVTDGSFMFKNEAGELCLLWASFIDQRYAQGLAISATGKVDGPWIHQPEPIYREDGGHGMIFKTFDGQSMLALHGPNQTPHERAKFIRISNL</sequence>
<reference evidence="7" key="1">
    <citation type="submission" date="2021-03" db="EMBL/GenBank/DDBJ databases">
        <title>Antimicrobial resistance genes in bacteria isolated from Japanese honey, and their potential for conferring macrolide and lincosamide resistance in the American foulbrood pathogen Paenibacillus larvae.</title>
        <authorList>
            <person name="Okamoto M."/>
            <person name="Kumagai M."/>
            <person name="Kanamori H."/>
            <person name="Takamatsu D."/>
        </authorList>
    </citation>
    <scope>NUCLEOTIDE SEQUENCE</scope>
    <source>
        <strain evidence="7">J40TS1</strain>
    </source>
</reference>
<organism evidence="7 8">
    <name type="scientific">Paenibacillus montaniterrae</name>
    <dbReference type="NCBI Taxonomy" id="429341"/>
    <lineage>
        <taxon>Bacteria</taxon>
        <taxon>Bacillati</taxon>
        <taxon>Bacillota</taxon>
        <taxon>Bacilli</taxon>
        <taxon>Bacillales</taxon>
        <taxon>Paenibacillaceae</taxon>
        <taxon>Paenibacillus</taxon>
    </lineage>
</organism>
<dbReference type="Gene3D" id="2.115.10.20">
    <property type="entry name" value="Glycosyl hydrolase domain, family 43"/>
    <property type="match status" value="1"/>
</dbReference>
<accession>A0A919YQK6</accession>
<dbReference type="CDD" id="cd08981">
    <property type="entry name" value="GH43_Bt1873-like"/>
    <property type="match status" value="1"/>
</dbReference>
<dbReference type="GO" id="GO:0004553">
    <property type="term" value="F:hydrolase activity, hydrolyzing O-glycosyl compounds"/>
    <property type="evidence" value="ECO:0007669"/>
    <property type="project" value="InterPro"/>
</dbReference>
<dbReference type="PANTHER" id="PTHR43301:SF3">
    <property type="entry name" value="ARABINAN ENDO-1,5-ALPHA-L-ARABINOSIDASE A-RELATED"/>
    <property type="match status" value="1"/>
</dbReference>
<dbReference type="InterPro" id="IPR050727">
    <property type="entry name" value="GH43_arabinanases"/>
</dbReference>
<evidence type="ECO:0000313" key="8">
    <source>
        <dbReference type="Proteomes" id="UP000683139"/>
    </source>
</evidence>
<dbReference type="Pfam" id="PF04616">
    <property type="entry name" value="Glyco_hydro_43"/>
    <property type="match status" value="1"/>
</dbReference>
<proteinExistence type="inferred from homology"/>
<comment type="similarity">
    <text evidence="2 6">Belongs to the glycosyl hydrolase 43 family.</text>
</comment>
<protein>
    <submittedName>
        <fullName evidence="7">Glycosyl hydrolase family 43</fullName>
    </submittedName>
</protein>
<evidence type="ECO:0000256" key="1">
    <source>
        <dbReference type="ARBA" id="ARBA00004834"/>
    </source>
</evidence>
<evidence type="ECO:0000256" key="5">
    <source>
        <dbReference type="PIRSR" id="PIRSR606710-2"/>
    </source>
</evidence>
<dbReference type="InterPro" id="IPR023296">
    <property type="entry name" value="Glyco_hydro_beta-prop_sf"/>
</dbReference>
<evidence type="ECO:0000313" key="7">
    <source>
        <dbReference type="EMBL" id="GIP15551.1"/>
    </source>
</evidence>
<evidence type="ECO:0000256" key="4">
    <source>
        <dbReference type="ARBA" id="ARBA00023295"/>
    </source>
</evidence>
<name>A0A919YQK6_9BACL</name>
<gene>
    <name evidence="7" type="ORF">J40TS1_11930</name>
</gene>
<dbReference type="Proteomes" id="UP000683139">
    <property type="component" value="Unassembled WGS sequence"/>
</dbReference>
<dbReference type="AlphaFoldDB" id="A0A919YQK6"/>
<evidence type="ECO:0000256" key="2">
    <source>
        <dbReference type="ARBA" id="ARBA00009865"/>
    </source>
</evidence>
<keyword evidence="8" id="KW-1185">Reference proteome</keyword>
<evidence type="ECO:0000256" key="3">
    <source>
        <dbReference type="ARBA" id="ARBA00022801"/>
    </source>
</evidence>